<dbReference type="STRING" id="1431546.CAQU_09930"/>
<proteinExistence type="predicted"/>
<dbReference type="EMBL" id="CP009245">
    <property type="protein sequence ID" value="APT85329.1"/>
    <property type="molecule type" value="Genomic_DNA"/>
</dbReference>
<organism evidence="1 2">
    <name type="scientific">Corynebacterium aquilae DSM 44791</name>
    <dbReference type="NCBI Taxonomy" id="1431546"/>
    <lineage>
        <taxon>Bacteria</taxon>
        <taxon>Bacillati</taxon>
        <taxon>Actinomycetota</taxon>
        <taxon>Actinomycetes</taxon>
        <taxon>Mycobacteriales</taxon>
        <taxon>Corynebacteriaceae</taxon>
        <taxon>Corynebacterium</taxon>
    </lineage>
</organism>
<sequence>MTTINYELMEALEGAFYRGRYSFDTISPGMRKTVAIDYIQHGPKLATLAVWGHDGEEAEIELTPQHLAELIGIAAHHLKGFVAPAREPAEVEHFEAWPDGYTLTFENAPRTGEDTIFEVSGTTNELELSLCNYTRKDSPDYHPALNGPVEELRSTLRGEQLQEFRAIVDHITAPSWDESKSPVPTVNNERAAKLLGEVLQDDYGRIVSVRITGEKNSYPVITVRTADGVTATGAVDHDIPPLLMLNPNHFRRGNQW</sequence>
<reference evidence="1 2" key="1">
    <citation type="submission" date="2014-08" db="EMBL/GenBank/DDBJ databases">
        <title>Complete genome sequence of Corynebacterium aquilae S-613T(T) (=DSM 44791(T)), isolated from the choana of a healthy golden eagle.</title>
        <authorList>
            <person name="Ruckert C."/>
            <person name="Albersmeier A."/>
            <person name="Winkler A."/>
            <person name="Kalinowski J."/>
        </authorList>
    </citation>
    <scope>NUCLEOTIDE SEQUENCE [LARGE SCALE GENOMIC DNA]</scope>
    <source>
        <strain evidence="1 2">S-613</strain>
    </source>
</reference>
<gene>
    <name evidence="1" type="ORF">CAQU_09930</name>
</gene>
<dbReference type="KEGG" id="caqu:CAQU_09930"/>
<evidence type="ECO:0000313" key="1">
    <source>
        <dbReference type="EMBL" id="APT85329.1"/>
    </source>
</evidence>
<dbReference type="OrthoDB" id="9774531at2"/>
<name>A0A1L7CHP0_9CORY</name>
<dbReference type="RefSeq" id="WP_075727261.1">
    <property type="nucleotide sequence ID" value="NZ_CP009245.1"/>
</dbReference>
<protein>
    <submittedName>
        <fullName evidence="1">Uncharacterized protein</fullName>
    </submittedName>
</protein>
<accession>A0A1L7CHP0</accession>
<dbReference type="AlphaFoldDB" id="A0A1L7CHP0"/>
<dbReference type="Proteomes" id="UP000185478">
    <property type="component" value="Chromosome"/>
</dbReference>
<evidence type="ECO:0000313" key="2">
    <source>
        <dbReference type="Proteomes" id="UP000185478"/>
    </source>
</evidence>
<keyword evidence="2" id="KW-1185">Reference proteome</keyword>